<keyword evidence="3" id="KW-1185">Reference proteome</keyword>
<dbReference type="InterPro" id="IPR027417">
    <property type="entry name" value="P-loop_NTPase"/>
</dbReference>
<gene>
    <name evidence="2" type="ORF">PAXINDRAFT_26149</name>
</gene>
<organism evidence="2 3">
    <name type="scientific">Paxillus involutus ATCC 200175</name>
    <dbReference type="NCBI Taxonomy" id="664439"/>
    <lineage>
        <taxon>Eukaryota</taxon>
        <taxon>Fungi</taxon>
        <taxon>Dikarya</taxon>
        <taxon>Basidiomycota</taxon>
        <taxon>Agaricomycotina</taxon>
        <taxon>Agaricomycetes</taxon>
        <taxon>Agaricomycetidae</taxon>
        <taxon>Boletales</taxon>
        <taxon>Paxilineae</taxon>
        <taxon>Paxillaceae</taxon>
        <taxon>Paxillus</taxon>
    </lineage>
</organism>
<proteinExistence type="predicted"/>
<dbReference type="Gene3D" id="3.40.50.300">
    <property type="entry name" value="P-loop containing nucleotide triphosphate hydrolases"/>
    <property type="match status" value="1"/>
</dbReference>
<name>A0A0C9TXL3_PAXIN</name>
<dbReference type="GO" id="GO:0005525">
    <property type="term" value="F:GTP binding"/>
    <property type="evidence" value="ECO:0007669"/>
    <property type="project" value="InterPro"/>
</dbReference>
<dbReference type="OrthoDB" id="8954335at2759"/>
<dbReference type="InterPro" id="IPR006073">
    <property type="entry name" value="GTP-bd"/>
</dbReference>
<dbReference type="EMBL" id="KN819365">
    <property type="protein sequence ID" value="KIJ12357.1"/>
    <property type="molecule type" value="Genomic_DNA"/>
</dbReference>
<evidence type="ECO:0000313" key="3">
    <source>
        <dbReference type="Proteomes" id="UP000053647"/>
    </source>
</evidence>
<dbReference type="SUPFAM" id="SSF52540">
    <property type="entry name" value="P-loop containing nucleoside triphosphate hydrolases"/>
    <property type="match status" value="1"/>
</dbReference>
<feature type="non-terminal residue" evidence="2">
    <location>
        <position position="162"/>
    </location>
</feature>
<accession>A0A0C9TXL3</accession>
<dbReference type="CDD" id="cd00882">
    <property type="entry name" value="Ras_like_GTPase"/>
    <property type="match status" value="1"/>
</dbReference>
<protein>
    <recommendedName>
        <fullName evidence="1">G domain-containing protein</fullName>
    </recommendedName>
</protein>
<sequence>NIVVFGQSGAGKSSLINIIAGGSTAATSSRAIGRTFEYRKCDVEVHGKCYAIWDTAGLDEGSHGRAPAERAEENLKQLLHELVKVNGIDLLIHCVSGSRPRKALLNNYNLFYSAIGRKKVPIALVVTGLENEEGEMEEWWAANEAEFTALKMHFDAHACVTT</sequence>
<dbReference type="AlphaFoldDB" id="A0A0C9TXL3"/>
<reference evidence="3" key="2">
    <citation type="submission" date="2015-01" db="EMBL/GenBank/DDBJ databases">
        <title>Evolutionary Origins and Diversification of the Mycorrhizal Mutualists.</title>
        <authorList>
            <consortium name="DOE Joint Genome Institute"/>
            <consortium name="Mycorrhizal Genomics Consortium"/>
            <person name="Kohler A."/>
            <person name="Kuo A."/>
            <person name="Nagy L.G."/>
            <person name="Floudas D."/>
            <person name="Copeland A."/>
            <person name="Barry K.W."/>
            <person name="Cichocki N."/>
            <person name="Veneault-Fourrey C."/>
            <person name="LaButti K."/>
            <person name="Lindquist E.A."/>
            <person name="Lipzen A."/>
            <person name="Lundell T."/>
            <person name="Morin E."/>
            <person name="Murat C."/>
            <person name="Riley R."/>
            <person name="Ohm R."/>
            <person name="Sun H."/>
            <person name="Tunlid A."/>
            <person name="Henrissat B."/>
            <person name="Grigoriev I.V."/>
            <person name="Hibbett D.S."/>
            <person name="Martin F."/>
        </authorList>
    </citation>
    <scope>NUCLEOTIDE SEQUENCE [LARGE SCALE GENOMIC DNA]</scope>
    <source>
        <strain evidence="3">ATCC 200175</strain>
    </source>
</reference>
<evidence type="ECO:0000313" key="2">
    <source>
        <dbReference type="EMBL" id="KIJ12357.1"/>
    </source>
</evidence>
<feature type="non-terminal residue" evidence="2">
    <location>
        <position position="1"/>
    </location>
</feature>
<dbReference type="HOGENOM" id="CLU_050405_2_0_1"/>
<feature type="domain" description="G" evidence="1">
    <location>
        <begin position="2"/>
        <end position="125"/>
    </location>
</feature>
<dbReference type="Proteomes" id="UP000053647">
    <property type="component" value="Unassembled WGS sequence"/>
</dbReference>
<dbReference type="Pfam" id="PF01926">
    <property type="entry name" value="MMR_HSR1"/>
    <property type="match status" value="1"/>
</dbReference>
<evidence type="ECO:0000259" key="1">
    <source>
        <dbReference type="Pfam" id="PF01926"/>
    </source>
</evidence>
<reference evidence="2 3" key="1">
    <citation type="submission" date="2014-06" db="EMBL/GenBank/DDBJ databases">
        <authorList>
            <consortium name="DOE Joint Genome Institute"/>
            <person name="Kuo A."/>
            <person name="Kohler A."/>
            <person name="Nagy L.G."/>
            <person name="Floudas D."/>
            <person name="Copeland A."/>
            <person name="Barry K.W."/>
            <person name="Cichocki N."/>
            <person name="Veneault-Fourrey C."/>
            <person name="LaButti K."/>
            <person name="Lindquist E.A."/>
            <person name="Lipzen A."/>
            <person name="Lundell T."/>
            <person name="Morin E."/>
            <person name="Murat C."/>
            <person name="Sun H."/>
            <person name="Tunlid A."/>
            <person name="Henrissat B."/>
            <person name="Grigoriev I.V."/>
            <person name="Hibbett D.S."/>
            <person name="Martin F."/>
            <person name="Nordberg H.P."/>
            <person name="Cantor M.N."/>
            <person name="Hua S.X."/>
        </authorList>
    </citation>
    <scope>NUCLEOTIDE SEQUENCE [LARGE SCALE GENOMIC DNA]</scope>
    <source>
        <strain evidence="2 3">ATCC 200175</strain>
    </source>
</reference>